<proteinExistence type="predicted"/>
<dbReference type="KEGG" id="ffu:CLAFUR5_14174"/>
<name>A0A9Q8PLT9_PASFU</name>
<feature type="region of interest" description="Disordered" evidence="1">
    <location>
        <begin position="110"/>
        <end position="168"/>
    </location>
</feature>
<dbReference type="GeneID" id="71994052"/>
<organism evidence="2 3">
    <name type="scientific">Passalora fulva</name>
    <name type="common">Tomato leaf mold</name>
    <name type="synonym">Cladosporium fulvum</name>
    <dbReference type="NCBI Taxonomy" id="5499"/>
    <lineage>
        <taxon>Eukaryota</taxon>
        <taxon>Fungi</taxon>
        <taxon>Dikarya</taxon>
        <taxon>Ascomycota</taxon>
        <taxon>Pezizomycotina</taxon>
        <taxon>Dothideomycetes</taxon>
        <taxon>Dothideomycetidae</taxon>
        <taxon>Mycosphaerellales</taxon>
        <taxon>Mycosphaerellaceae</taxon>
        <taxon>Fulvia</taxon>
    </lineage>
</organism>
<dbReference type="Proteomes" id="UP000756132">
    <property type="component" value="Chromosome 13"/>
</dbReference>
<dbReference type="RefSeq" id="XP_047769266.1">
    <property type="nucleotide sequence ID" value="XM_047913322.1"/>
</dbReference>
<feature type="compositionally biased region" description="Acidic residues" evidence="1">
    <location>
        <begin position="153"/>
        <end position="167"/>
    </location>
</feature>
<accession>A0A9Q8PLT9</accession>
<evidence type="ECO:0000313" key="2">
    <source>
        <dbReference type="EMBL" id="UJO24900.1"/>
    </source>
</evidence>
<evidence type="ECO:0000313" key="3">
    <source>
        <dbReference type="Proteomes" id="UP000756132"/>
    </source>
</evidence>
<feature type="compositionally biased region" description="Acidic residues" evidence="1">
    <location>
        <begin position="116"/>
        <end position="130"/>
    </location>
</feature>
<dbReference type="EMBL" id="CP090175">
    <property type="protein sequence ID" value="UJO24900.1"/>
    <property type="molecule type" value="Genomic_DNA"/>
</dbReference>
<reference evidence="2" key="1">
    <citation type="submission" date="2021-12" db="EMBL/GenBank/DDBJ databases">
        <authorList>
            <person name="Zaccaron A."/>
            <person name="Stergiopoulos I."/>
        </authorList>
    </citation>
    <scope>NUCLEOTIDE SEQUENCE</scope>
    <source>
        <strain evidence="2">Race5_Kim</strain>
    </source>
</reference>
<protein>
    <submittedName>
        <fullName evidence="2">Uncharacterized protein</fullName>
    </submittedName>
</protein>
<evidence type="ECO:0000256" key="1">
    <source>
        <dbReference type="SAM" id="MobiDB-lite"/>
    </source>
</evidence>
<reference evidence="2" key="2">
    <citation type="journal article" date="2022" name="Microb. Genom.">
        <title>A chromosome-scale genome assembly of the tomato pathogen Cladosporium fulvum reveals a compartmentalized genome architecture and the presence of a dispensable chromosome.</title>
        <authorList>
            <person name="Zaccaron A.Z."/>
            <person name="Chen L.H."/>
            <person name="Samaras A."/>
            <person name="Stergiopoulos I."/>
        </authorList>
    </citation>
    <scope>NUCLEOTIDE SEQUENCE</scope>
    <source>
        <strain evidence="2">Race5_Kim</strain>
    </source>
</reference>
<keyword evidence="3" id="KW-1185">Reference proteome</keyword>
<sequence length="349" mass="39386">MDNPTSQISATTAGSSAASYVHNLGDSNDFADLMDHNFFNREGVIILRPGKGPVLKSYTVPRALLKHRCPAFKSGILPEDDDIFVFKNHSVTAVEAFYYWLIRDRLPDRISKPQSSDDDTEQENAEGDNTDAERGAVKDTKGDSTEVDKSEAGEAEDGESGSDSSDDDYYKDPTEFGLWLSAWLIFQEFYVIVPQNLVMKRLCRLVVSCRSRGDQAFNENDIALAYFHLRRMQEYPNSAGYKILLQFINDALLIEMCRDPYGEWLGLVQHHPAQTKLMRRTVDVLSQRAASPEESSIDVLTDKVEEYNLGKVVVDEQDGPSTLPNIGADLRFEQHDWERGGGTWLLEYH</sequence>
<feature type="compositionally biased region" description="Basic and acidic residues" evidence="1">
    <location>
        <begin position="131"/>
        <end position="152"/>
    </location>
</feature>
<dbReference type="AlphaFoldDB" id="A0A9Q8PLT9"/>
<gene>
    <name evidence="2" type="ORF">CLAFUR5_14174</name>
</gene>